<sequence>MLAGETRLPFSNNQWIFEIKWDGYRAIAKCGLKHPLLYSRNAVSFEEKYPKIYNAVRAITTKMVLDGEIVVFDENGNPNFQKLQYYSHYEHLPMYYYVFDILQYKGKEVMDLPLLERKALLKKVLPESDVIRYCDHVENDGEAFFTVMQQRNMEGMIAKLKTSVYIPGTRTNNWLKIKHQRTEEVVIAGYTAPKGARQFFGAVVLGKYENGKLVYVGHSGTGFDKALLKELFNKFQSYITHENPFGKWVPVNNGVIWLKPHFVANIRYSELTREGIVRHPVFQGLREDKTTEDMKKGNTSAANKNDKQSTPAEHATVTPPVKTKVELTHLDKIYWPDEQITKGDLINYYNAVYDYIIPYLRNRPQSMKRTPNGIAGQSFFQKDVKEIAPDWAKTIILPADNNEKEIEYLLCNDKDTLLYMANLGCIEINPWNSTINHLDNPDYVVLDLDPSEKNSFEEVITTANIIKELTDKVGAAAYCKTSGSTGLHIYIPLHAKYTYDESRLFAELIANLAAQQIPEIATVERSLNKRHDKLYIDFLQNKKGQTLAAPYSARPKPGATVSMPLEWREVKPGLQIADFTIKNALQRIEQKGDLFKPVLGKGINLEGCIKKIEKL</sequence>
<keyword evidence="5" id="KW-0548">Nucleotidyltransferase</keyword>
<keyword evidence="14" id="KW-0238">DNA-binding</keyword>
<keyword evidence="10" id="KW-0378">Hydrolase</keyword>
<keyword evidence="7" id="KW-0479">Metal-binding</keyword>
<evidence type="ECO:0000256" key="19">
    <source>
        <dbReference type="ARBA" id="ARBA00029943"/>
    </source>
</evidence>
<dbReference type="InterPro" id="IPR012310">
    <property type="entry name" value="DNA_ligase_ATP-dep_cent"/>
</dbReference>
<dbReference type="Gene3D" id="3.90.920.10">
    <property type="entry name" value="DNA primase, PRIM domain"/>
    <property type="match status" value="1"/>
</dbReference>
<dbReference type="RefSeq" id="WP_137261522.1">
    <property type="nucleotide sequence ID" value="NZ_SZQL01000006.1"/>
</dbReference>
<evidence type="ECO:0000256" key="15">
    <source>
        <dbReference type="ARBA" id="ARBA00023172"/>
    </source>
</evidence>
<keyword evidence="11" id="KW-0269">Exonuclease</keyword>
<dbReference type="GO" id="GO:0005524">
    <property type="term" value="F:ATP binding"/>
    <property type="evidence" value="ECO:0007669"/>
    <property type="project" value="UniProtKB-KW"/>
</dbReference>
<dbReference type="EC" id="6.5.1.1" evidence="2"/>
<dbReference type="InterPro" id="IPR014145">
    <property type="entry name" value="LigD_pol_dom"/>
</dbReference>
<dbReference type="GO" id="GO:0046872">
    <property type="term" value="F:metal ion binding"/>
    <property type="evidence" value="ECO:0007669"/>
    <property type="project" value="UniProtKB-KW"/>
</dbReference>
<comment type="catalytic activity">
    <reaction evidence="20">
        <text>ATP + (deoxyribonucleotide)n-3'-hydroxyl + 5'-phospho-(deoxyribonucleotide)m = (deoxyribonucleotide)n+m + AMP + diphosphate.</text>
        <dbReference type="EC" id="6.5.1.1"/>
    </reaction>
</comment>
<dbReference type="SUPFAM" id="SSF50249">
    <property type="entry name" value="Nucleic acid-binding proteins"/>
    <property type="match status" value="1"/>
</dbReference>
<evidence type="ECO:0000256" key="5">
    <source>
        <dbReference type="ARBA" id="ARBA00022695"/>
    </source>
</evidence>
<dbReference type="GO" id="GO:0003887">
    <property type="term" value="F:DNA-directed DNA polymerase activity"/>
    <property type="evidence" value="ECO:0007669"/>
    <property type="project" value="UniProtKB-KW"/>
</dbReference>
<proteinExistence type="predicted"/>
<evidence type="ECO:0000256" key="12">
    <source>
        <dbReference type="ARBA" id="ARBA00022840"/>
    </source>
</evidence>
<dbReference type="NCBIfam" id="TIGR02778">
    <property type="entry name" value="ligD_pol"/>
    <property type="match status" value="1"/>
</dbReference>
<keyword evidence="18" id="KW-0511">Multifunctional enzyme</keyword>
<dbReference type="Pfam" id="PF21686">
    <property type="entry name" value="LigD_Prim-Pol"/>
    <property type="match status" value="1"/>
</dbReference>
<dbReference type="EMBL" id="SZQL01000006">
    <property type="protein sequence ID" value="TKK68902.1"/>
    <property type="molecule type" value="Genomic_DNA"/>
</dbReference>
<keyword evidence="4" id="KW-0808">Transferase</keyword>
<evidence type="ECO:0000256" key="13">
    <source>
        <dbReference type="ARBA" id="ARBA00022932"/>
    </source>
</evidence>
<dbReference type="PROSITE" id="PS50160">
    <property type="entry name" value="DNA_LIGASE_A3"/>
    <property type="match status" value="1"/>
</dbReference>
<dbReference type="InterPro" id="IPR016059">
    <property type="entry name" value="DNA_ligase_ATP-dep_CS"/>
</dbReference>
<dbReference type="GO" id="GO:0004527">
    <property type="term" value="F:exonuclease activity"/>
    <property type="evidence" value="ECO:0007669"/>
    <property type="project" value="UniProtKB-KW"/>
</dbReference>
<evidence type="ECO:0000256" key="10">
    <source>
        <dbReference type="ARBA" id="ARBA00022801"/>
    </source>
</evidence>
<keyword evidence="17" id="KW-0464">Manganese</keyword>
<evidence type="ECO:0000256" key="4">
    <source>
        <dbReference type="ARBA" id="ARBA00022679"/>
    </source>
</evidence>
<dbReference type="InterPro" id="IPR014143">
    <property type="entry name" value="NHEJ_ligase_prk"/>
</dbReference>
<dbReference type="GO" id="GO:0003677">
    <property type="term" value="F:DNA binding"/>
    <property type="evidence" value="ECO:0007669"/>
    <property type="project" value="UniProtKB-KW"/>
</dbReference>
<feature type="domain" description="ATP-dependent DNA ligase family profile" evidence="22">
    <location>
        <begin position="87"/>
        <end position="220"/>
    </location>
</feature>
<dbReference type="CDD" id="cd07971">
    <property type="entry name" value="OBF_DNA_ligase_LigD"/>
    <property type="match status" value="1"/>
</dbReference>
<feature type="compositionally biased region" description="Basic and acidic residues" evidence="21">
    <location>
        <begin position="287"/>
        <end position="296"/>
    </location>
</feature>
<dbReference type="GO" id="GO:0006310">
    <property type="term" value="P:DNA recombination"/>
    <property type="evidence" value="ECO:0007669"/>
    <property type="project" value="UniProtKB-KW"/>
</dbReference>
<evidence type="ECO:0000256" key="6">
    <source>
        <dbReference type="ARBA" id="ARBA00022722"/>
    </source>
</evidence>
<evidence type="ECO:0000256" key="16">
    <source>
        <dbReference type="ARBA" id="ARBA00023204"/>
    </source>
</evidence>
<dbReference type="PROSITE" id="PS00333">
    <property type="entry name" value="DNA_LIGASE_A2"/>
    <property type="match status" value="1"/>
</dbReference>
<keyword evidence="8" id="KW-0547">Nucleotide-binding</keyword>
<evidence type="ECO:0000256" key="14">
    <source>
        <dbReference type="ARBA" id="ARBA00023125"/>
    </source>
</evidence>
<evidence type="ECO:0000256" key="17">
    <source>
        <dbReference type="ARBA" id="ARBA00023211"/>
    </source>
</evidence>
<dbReference type="InterPro" id="IPR012309">
    <property type="entry name" value="DNA_ligase_ATP-dep_C"/>
</dbReference>
<dbReference type="GO" id="GO:0003910">
    <property type="term" value="F:DNA ligase (ATP) activity"/>
    <property type="evidence" value="ECO:0007669"/>
    <property type="project" value="UniProtKB-EC"/>
</dbReference>
<evidence type="ECO:0000313" key="23">
    <source>
        <dbReference type="EMBL" id="TKK68902.1"/>
    </source>
</evidence>
<accession>A0A4U3L230</accession>
<keyword evidence="12" id="KW-0067">ATP-binding</keyword>
<dbReference type="CDD" id="cd04865">
    <property type="entry name" value="LigD_Pol_like_2"/>
    <property type="match status" value="1"/>
</dbReference>
<dbReference type="Gene3D" id="3.30.1490.70">
    <property type="match status" value="1"/>
</dbReference>
<comment type="caution">
    <text evidence="23">The sequence shown here is derived from an EMBL/GenBank/DDBJ whole genome shotgun (WGS) entry which is preliminary data.</text>
</comment>
<feature type="region of interest" description="Disordered" evidence="21">
    <location>
        <begin position="287"/>
        <end position="317"/>
    </location>
</feature>
<protein>
    <recommendedName>
        <fullName evidence="2">DNA ligase (ATP)</fullName>
        <ecNumber evidence="2">6.5.1.1</ecNumber>
    </recommendedName>
    <alternativeName>
        <fullName evidence="19">NHEJ DNA polymerase</fullName>
    </alternativeName>
</protein>
<keyword evidence="9" id="KW-0227">DNA damage</keyword>
<evidence type="ECO:0000313" key="24">
    <source>
        <dbReference type="Proteomes" id="UP000305848"/>
    </source>
</evidence>
<dbReference type="NCBIfam" id="TIGR02779">
    <property type="entry name" value="NHEJ_ligase_lig"/>
    <property type="match status" value="1"/>
</dbReference>
<feature type="compositionally biased region" description="Polar residues" evidence="21">
    <location>
        <begin position="297"/>
        <end position="311"/>
    </location>
</feature>
<dbReference type="Gene3D" id="2.40.50.140">
    <property type="entry name" value="Nucleic acid-binding proteins"/>
    <property type="match status" value="1"/>
</dbReference>
<reference evidence="23 24" key="1">
    <citation type="submission" date="2019-05" db="EMBL/GenBank/DDBJ databases">
        <title>Panacibacter sp. strain 17mud1-8 Genome sequencing and assembly.</title>
        <authorList>
            <person name="Chhetri G."/>
        </authorList>
    </citation>
    <scope>NUCLEOTIDE SEQUENCE [LARGE SCALE GENOMIC DNA]</scope>
    <source>
        <strain evidence="23 24">17mud1-8</strain>
    </source>
</reference>
<keyword evidence="15" id="KW-0233">DNA recombination</keyword>
<dbReference type="InterPro" id="IPR014146">
    <property type="entry name" value="LigD_ligase_dom"/>
</dbReference>
<dbReference type="PANTHER" id="PTHR42705:SF2">
    <property type="entry name" value="BIFUNCTIONAL NON-HOMOLOGOUS END JOINING PROTEIN LIGD"/>
    <property type="match status" value="1"/>
</dbReference>
<keyword evidence="6" id="KW-0540">Nuclease</keyword>
<keyword evidence="16" id="KW-0234">DNA repair</keyword>
<keyword evidence="24" id="KW-1185">Reference proteome</keyword>
<dbReference type="SUPFAM" id="SSF56091">
    <property type="entry name" value="DNA ligase/mRNA capping enzyme, catalytic domain"/>
    <property type="match status" value="1"/>
</dbReference>
<evidence type="ECO:0000256" key="11">
    <source>
        <dbReference type="ARBA" id="ARBA00022839"/>
    </source>
</evidence>
<dbReference type="Gene3D" id="3.30.470.30">
    <property type="entry name" value="DNA ligase/mRNA capping enzyme"/>
    <property type="match status" value="1"/>
</dbReference>
<comment type="cofactor">
    <cofactor evidence="1">
        <name>Mn(2+)</name>
        <dbReference type="ChEBI" id="CHEBI:29035"/>
    </cofactor>
</comment>
<evidence type="ECO:0000256" key="8">
    <source>
        <dbReference type="ARBA" id="ARBA00022741"/>
    </source>
</evidence>
<evidence type="ECO:0000256" key="2">
    <source>
        <dbReference type="ARBA" id="ARBA00012727"/>
    </source>
</evidence>
<evidence type="ECO:0000256" key="18">
    <source>
        <dbReference type="ARBA" id="ARBA00023268"/>
    </source>
</evidence>
<dbReference type="CDD" id="cd07906">
    <property type="entry name" value="Adenylation_DNA_ligase_LigD_LigC"/>
    <property type="match status" value="1"/>
</dbReference>
<evidence type="ECO:0000256" key="1">
    <source>
        <dbReference type="ARBA" id="ARBA00001936"/>
    </source>
</evidence>
<evidence type="ECO:0000259" key="22">
    <source>
        <dbReference type="PROSITE" id="PS50160"/>
    </source>
</evidence>
<dbReference type="PANTHER" id="PTHR42705">
    <property type="entry name" value="BIFUNCTIONAL NON-HOMOLOGOUS END JOINING PROTEIN LIGD"/>
    <property type="match status" value="1"/>
</dbReference>
<dbReference type="Pfam" id="PF04679">
    <property type="entry name" value="DNA_ligase_A_C"/>
    <property type="match status" value="1"/>
</dbReference>
<dbReference type="Proteomes" id="UP000305848">
    <property type="component" value="Unassembled WGS sequence"/>
</dbReference>
<evidence type="ECO:0000256" key="3">
    <source>
        <dbReference type="ARBA" id="ARBA00022598"/>
    </source>
</evidence>
<keyword evidence="3 23" id="KW-0436">Ligase</keyword>
<keyword evidence="13" id="KW-0239">DNA-directed DNA polymerase</keyword>
<organism evidence="23 24">
    <name type="scientific">Ilyomonas limi</name>
    <dbReference type="NCBI Taxonomy" id="2575867"/>
    <lineage>
        <taxon>Bacteria</taxon>
        <taxon>Pseudomonadati</taxon>
        <taxon>Bacteroidota</taxon>
        <taxon>Chitinophagia</taxon>
        <taxon>Chitinophagales</taxon>
        <taxon>Chitinophagaceae</taxon>
        <taxon>Ilyomonas</taxon>
    </lineage>
</organism>
<name>A0A4U3L230_9BACT</name>
<evidence type="ECO:0000256" key="21">
    <source>
        <dbReference type="SAM" id="MobiDB-lite"/>
    </source>
</evidence>
<dbReference type="OrthoDB" id="9802472at2"/>
<dbReference type="InterPro" id="IPR052171">
    <property type="entry name" value="NHEJ_LigD"/>
</dbReference>
<evidence type="ECO:0000256" key="20">
    <source>
        <dbReference type="ARBA" id="ARBA00034003"/>
    </source>
</evidence>
<gene>
    <name evidence="23" type="primary">ligD</name>
    <name evidence="23" type="ORF">FC093_09400</name>
</gene>
<dbReference type="GO" id="GO:0006281">
    <property type="term" value="P:DNA repair"/>
    <property type="evidence" value="ECO:0007669"/>
    <property type="project" value="UniProtKB-KW"/>
</dbReference>
<evidence type="ECO:0000256" key="9">
    <source>
        <dbReference type="ARBA" id="ARBA00022763"/>
    </source>
</evidence>
<dbReference type="NCBIfam" id="TIGR02776">
    <property type="entry name" value="NHEJ_ligase_prk"/>
    <property type="match status" value="1"/>
</dbReference>
<dbReference type="InterPro" id="IPR012340">
    <property type="entry name" value="NA-bd_OB-fold"/>
</dbReference>
<dbReference type="Pfam" id="PF01068">
    <property type="entry name" value="DNA_ligase_A_M"/>
    <property type="match status" value="1"/>
</dbReference>
<dbReference type="AlphaFoldDB" id="A0A4U3L230"/>
<evidence type="ECO:0000256" key="7">
    <source>
        <dbReference type="ARBA" id="ARBA00022723"/>
    </source>
</evidence>